<evidence type="ECO:0000256" key="3">
    <source>
        <dbReference type="ARBA" id="ARBA00022679"/>
    </source>
</evidence>
<sequence>MEKKKRYKAEQLRHEQKQKKQLEELRISAETTLKELEQLQNEKRKMLMEHETSKLKQLEDQHAIELQEWKTSLKPRKQSLEEEFVSQREEQESLLKERMSSDYSPPCIPETELFPLSCP</sequence>
<evidence type="ECO:0000256" key="2">
    <source>
        <dbReference type="ARBA" id="ARBA00022553"/>
    </source>
</evidence>
<dbReference type="GO" id="GO:0004674">
    <property type="term" value="F:protein serine/threonine kinase activity"/>
    <property type="evidence" value="ECO:0007669"/>
    <property type="project" value="UniProtKB-KW"/>
</dbReference>
<comment type="caution">
    <text evidence="6">The sequence shown here is derived from an EMBL/GenBank/DDBJ whole genome shotgun (WGS) entry which is preliminary data.</text>
</comment>
<dbReference type="EMBL" id="BPLR01002154">
    <property type="protein sequence ID" value="GIX70610.1"/>
    <property type="molecule type" value="Genomic_DNA"/>
</dbReference>
<dbReference type="PANTHER" id="PTHR46538">
    <property type="entry name" value="PROTEIN KINASE DOMAIN-CONTAINING PROTEIN"/>
    <property type="match status" value="1"/>
</dbReference>
<evidence type="ECO:0000256" key="1">
    <source>
        <dbReference type="ARBA" id="ARBA00022527"/>
    </source>
</evidence>
<organism evidence="6 7">
    <name type="scientific">Caerostris extrusa</name>
    <name type="common">Bark spider</name>
    <name type="synonym">Caerostris bankana</name>
    <dbReference type="NCBI Taxonomy" id="172846"/>
    <lineage>
        <taxon>Eukaryota</taxon>
        <taxon>Metazoa</taxon>
        <taxon>Ecdysozoa</taxon>
        <taxon>Arthropoda</taxon>
        <taxon>Chelicerata</taxon>
        <taxon>Arachnida</taxon>
        <taxon>Araneae</taxon>
        <taxon>Araneomorphae</taxon>
        <taxon>Entelegynae</taxon>
        <taxon>Araneoidea</taxon>
        <taxon>Araneidae</taxon>
        <taxon>Caerostris</taxon>
    </lineage>
</organism>
<keyword evidence="2" id="KW-0597">Phosphoprotein</keyword>
<dbReference type="InterPro" id="IPR022165">
    <property type="entry name" value="PKK"/>
</dbReference>
<dbReference type="PANTHER" id="PTHR46538:SF3">
    <property type="entry name" value="PROTEIN KINASE DOMAIN-CONTAINING PROTEIN"/>
    <property type="match status" value="1"/>
</dbReference>
<feature type="region of interest" description="Disordered" evidence="5">
    <location>
        <begin position="1"/>
        <end position="20"/>
    </location>
</feature>
<evidence type="ECO:0000313" key="7">
    <source>
        <dbReference type="Proteomes" id="UP001054945"/>
    </source>
</evidence>
<feature type="compositionally biased region" description="Basic and acidic residues" evidence="5">
    <location>
        <begin position="85"/>
        <end position="100"/>
    </location>
</feature>
<reference evidence="6 7" key="1">
    <citation type="submission" date="2021-06" db="EMBL/GenBank/DDBJ databases">
        <title>Caerostris extrusa draft genome.</title>
        <authorList>
            <person name="Kono N."/>
            <person name="Arakawa K."/>
        </authorList>
    </citation>
    <scope>NUCLEOTIDE SEQUENCE [LARGE SCALE GENOMIC DNA]</scope>
</reference>
<dbReference type="InterPro" id="IPR051585">
    <property type="entry name" value="STE20_Ser/Thr_Kinases"/>
</dbReference>
<keyword evidence="7" id="KW-1185">Reference proteome</keyword>
<keyword evidence="3" id="KW-0808">Transferase</keyword>
<keyword evidence="1" id="KW-0723">Serine/threonine-protein kinase</keyword>
<protein>
    <submittedName>
        <fullName evidence="6">Uncharacterized protein</fullName>
    </submittedName>
</protein>
<evidence type="ECO:0000313" key="6">
    <source>
        <dbReference type="EMBL" id="GIX70610.1"/>
    </source>
</evidence>
<dbReference type="AlphaFoldDB" id="A0AAV4MFK6"/>
<evidence type="ECO:0000256" key="4">
    <source>
        <dbReference type="ARBA" id="ARBA00022777"/>
    </source>
</evidence>
<proteinExistence type="predicted"/>
<feature type="region of interest" description="Disordered" evidence="5">
    <location>
        <begin position="80"/>
        <end position="119"/>
    </location>
</feature>
<dbReference type="Proteomes" id="UP001054945">
    <property type="component" value="Unassembled WGS sequence"/>
</dbReference>
<keyword evidence="4" id="KW-0418">Kinase</keyword>
<accession>A0AAV4MFK6</accession>
<gene>
    <name evidence="6" type="primary">AVEN_221403_1</name>
    <name evidence="6" type="ORF">CEXT_283331</name>
</gene>
<name>A0AAV4MFK6_CAEEX</name>
<evidence type="ECO:0000256" key="5">
    <source>
        <dbReference type="SAM" id="MobiDB-lite"/>
    </source>
</evidence>
<dbReference type="Pfam" id="PF12474">
    <property type="entry name" value="PKK"/>
    <property type="match status" value="1"/>
</dbReference>